<protein>
    <submittedName>
        <fullName evidence="1">Uncharacterized protein</fullName>
    </submittedName>
</protein>
<proteinExistence type="predicted"/>
<dbReference type="EMBL" id="CP045226">
    <property type="protein sequence ID" value="QFS47880.1"/>
    <property type="molecule type" value="Genomic_DNA"/>
</dbReference>
<accession>A0A5P8W5E9</accession>
<evidence type="ECO:0000313" key="1">
    <source>
        <dbReference type="EMBL" id="QFS47880.1"/>
    </source>
</evidence>
<gene>
    <name evidence="1" type="ORF">GXM_05372</name>
</gene>
<reference evidence="1 2" key="1">
    <citation type="submission" date="2019-10" db="EMBL/GenBank/DDBJ databases">
        <title>Genomic and transcriptomic insights into the perfect genentic adaptation of a filamentous nitrogen-fixing cyanobacterium to rice fields.</title>
        <authorList>
            <person name="Chen Z."/>
        </authorList>
    </citation>
    <scope>NUCLEOTIDE SEQUENCE [LARGE SCALE GENOMIC DNA]</scope>
    <source>
        <strain evidence="1">CCNUC1</strain>
    </source>
</reference>
<dbReference type="KEGG" id="nsh:GXM_05372"/>
<dbReference type="AlphaFoldDB" id="A0A5P8W5E9"/>
<keyword evidence="2" id="KW-1185">Reference proteome</keyword>
<evidence type="ECO:0000313" key="2">
    <source>
        <dbReference type="Proteomes" id="UP000326678"/>
    </source>
</evidence>
<name>A0A5P8W5E9_9NOSO</name>
<organism evidence="1 2">
    <name type="scientific">Nostoc sphaeroides CCNUC1</name>
    <dbReference type="NCBI Taxonomy" id="2653204"/>
    <lineage>
        <taxon>Bacteria</taxon>
        <taxon>Bacillati</taxon>
        <taxon>Cyanobacteriota</taxon>
        <taxon>Cyanophyceae</taxon>
        <taxon>Nostocales</taxon>
        <taxon>Nostocaceae</taxon>
        <taxon>Nostoc</taxon>
    </lineage>
</organism>
<sequence length="39" mass="4788">MVVFNYEGFTYSSKTYQKISELSDYHPTSLLYRRSFWEN</sequence>
<dbReference type="Proteomes" id="UP000326678">
    <property type="component" value="Chromosome Gxm1"/>
</dbReference>